<evidence type="ECO:0000256" key="4">
    <source>
        <dbReference type="SAM" id="MobiDB-lite"/>
    </source>
</evidence>
<feature type="region of interest" description="Disordered" evidence="4">
    <location>
        <begin position="1145"/>
        <end position="1166"/>
    </location>
</feature>
<dbReference type="Gene3D" id="2.130.10.10">
    <property type="entry name" value="YVTN repeat-like/Quinoprotein amine dehydrogenase"/>
    <property type="match status" value="6"/>
</dbReference>
<dbReference type="PROSITE" id="PS50082">
    <property type="entry name" value="WD_REPEATS_2"/>
    <property type="match status" value="11"/>
</dbReference>
<dbReference type="Gene3D" id="3.40.50.300">
    <property type="entry name" value="P-loop containing nucleotide triphosphate hydrolases"/>
    <property type="match status" value="1"/>
</dbReference>
<comment type="caution">
    <text evidence="7">The sequence shown here is derived from an EMBL/GenBank/DDBJ whole genome shotgun (WGS) entry which is preliminary data.</text>
</comment>
<dbReference type="SMART" id="SM00320">
    <property type="entry name" value="WD40"/>
    <property type="match status" value="13"/>
</dbReference>
<feature type="repeat" description="WD" evidence="3">
    <location>
        <begin position="1281"/>
        <end position="1322"/>
    </location>
</feature>
<dbReference type="EMBL" id="JAMPKM010000001">
    <property type="protein sequence ID" value="MEP0816144.1"/>
    <property type="molecule type" value="Genomic_DNA"/>
</dbReference>
<feature type="repeat" description="WD" evidence="3">
    <location>
        <begin position="1095"/>
        <end position="1136"/>
    </location>
</feature>
<feature type="domain" description="Peptidase C14 caspase" evidence="5">
    <location>
        <begin position="5"/>
        <end position="225"/>
    </location>
</feature>
<feature type="repeat" description="WD" evidence="3">
    <location>
        <begin position="1523"/>
        <end position="1557"/>
    </location>
</feature>
<evidence type="ECO:0000259" key="6">
    <source>
        <dbReference type="Pfam" id="PF20703"/>
    </source>
</evidence>
<dbReference type="Pfam" id="PF00400">
    <property type="entry name" value="WD40"/>
    <property type="match status" value="10"/>
</dbReference>
<dbReference type="SUPFAM" id="SSF50978">
    <property type="entry name" value="WD40 repeat-like"/>
    <property type="match status" value="1"/>
</dbReference>
<feature type="repeat" description="WD" evidence="3">
    <location>
        <begin position="1641"/>
        <end position="1682"/>
    </location>
</feature>
<gene>
    <name evidence="7" type="ORF">NC998_03425</name>
</gene>
<feature type="repeat" description="WD" evidence="3">
    <location>
        <begin position="1688"/>
        <end position="1719"/>
    </location>
</feature>
<reference evidence="7 8" key="1">
    <citation type="submission" date="2022-04" db="EMBL/GenBank/DDBJ databases">
        <title>Positive selection, recombination, and allopatry shape intraspecific diversity of widespread and dominant cyanobacteria.</title>
        <authorList>
            <person name="Wei J."/>
            <person name="Shu W."/>
            <person name="Hu C."/>
        </authorList>
    </citation>
    <scope>NUCLEOTIDE SEQUENCE [LARGE SCALE GENOMIC DNA]</scope>
    <source>
        <strain evidence="7 8">GB2-A4</strain>
    </source>
</reference>
<feature type="repeat" description="WD" evidence="3">
    <location>
        <begin position="1599"/>
        <end position="1631"/>
    </location>
</feature>
<protein>
    <submittedName>
        <fullName evidence="7">Caspase family protein</fullName>
    </submittedName>
</protein>
<dbReference type="InterPro" id="IPR019775">
    <property type="entry name" value="WD40_repeat_CS"/>
</dbReference>
<feature type="region of interest" description="Disordered" evidence="4">
    <location>
        <begin position="954"/>
        <end position="974"/>
    </location>
</feature>
<sequence length="1783" mass="194440">MSRDALVVGINAYQSLPSLNAPARDAEAIAQQLQTYGEFRVTRLPEIVATDNAAGTVQTRVGLKTQVTLRELEAALIRLFKPKGNNIPHTALFYFSGHGLQKDAGIQEGYLALSDSQPDVGFYGLSLFWLRRLLQESPVRQRIIWLDCCHSGELFNMMEADPGAHAGTDRLFMAASREYETAYESLNSAYSVFTQAVLNGLDPKSNENGVVTNYSLTHWVSSALKTEVQQPLFENSGSEIILTRCTQPPSTVLSVKSQTICPYRGLEFFDESHAEYFFGREDLTDQLIDKLRHGKFVAVVGASGSGKSSLLRAGLIHELRKGNKFSGSDRWQIKLITPGDHPLRSLAHAFIDPQATGLERAEQLRRAEAFLKDGGSGLAQLAQASAIASQKTTDGQSTAGSRLVLVIDQFEEVFTLCQGQQSEQERYRFFNCLVGALQEAGHYLSIVIGLRADFFGKCSLYNQLAQKIEQNLVTVTPLTYEQIKATIVRPAQRVGLVCEPNLIYTMLLDVVGAPGELPLLQYTLLELWERRQESENGEPPRLTLNAYTELGGVRGTLQKRATEIFYSLASEEQRVAQRIFLALTQLGEGTEDTRRRILKAELVSRRFPAALVEKVLEKLVVAKLVVTNQVPASSSRADETDTPVTTLQPPISTALHFAQANQDLSGSVWTWNSSTSASSIKSSYGLGTGRTNLPLDLDLTSANAWSSPGSLLPALYYETVDVAHEALIRNWSLLRSWLDENREMLRRQRRIEQATREWQRAEQPLEAEYLLRGGRLVDAEDFLQNYPDELSALAQQYVAVSQEESRKAHKESRVLQIAVPCALLVALTVSFNQYRTAVSNQAEKDYQIQVATSRQRAAIAQTVLQESGGDPTTALLISRLAAEAGKPTYEAEASLRAALQKLQLQVELRGHQGAVHQVAFSPSQNRLATAGADGTIRIWSLQSQTTERVLQWDAPTPARSKQAKQTEAAPASPPSAITALAFSPDGKQLAAIAKGTRQVKIWAVESGAPVFQLAGFTGEAVQIAFSPQGQWFAAASADHTVRIWQLKTGQLQAQASHQGPINSIQFSLNGRSLLTASTDGKARIWQVATGRIQQVLQHPGSVNQATFSRSGQWIATACDDGQARLWNAQTGKLQQLFSHAGETTRSLDHENPSLGKPLVNPTSGATGQSDRLLYHRSKLPHQTKSAPIIQVIFSPDEKLIATADPSQRVRLWSLRSGQLWTQLSTPRDLPTMIRYAGPEPIAFSPDGDYILTTTRNQVGDRSTAYTAHLWEVYTGREVSVLRGHQGAIEAAQFSPDGAYIATASDDSVVRLWATQPGGELPTLAMAKAPIQWATFLQPTGSRSLKNSALTAQSAPKGLEVLLSLPSRLNSRFTKAAFSANSSSPSDSTASSPASVASNLLSRMVTATAAGNLQAWHLSGNPVTENFSQSKAGGRFGVSITQQATEVDLQSVEAMLSHSSSGNLSGVALSPDGATLAVAKTDGSMEILQLQDEQKPKLLRRLQNIRDVKAKAVTKPAIATPVVVRQLSFSPDGQKLLGLGDDLTVRLWHVASGQPLQSLHGHHATIEQAHFSPNNQQVITASWDRTARIWDVASGKLVRLLAHQDVVSSAFFSPDSQLVVTASWDGAARVFDPTTGGLRVVLAGHRGPVLDAEFSPNGRSLVTASADGTARLWDAQTGTEQAQLRPSSPSHESNRVRRAFFSPDGQYIATLGDDGKVRLWAATWEVLLKLARDRTLRQLTTEECIRYLRLAPNDCPALPAQGAEAQDAKESSVMEAIAVQQPTN</sequence>
<organism evidence="7 8">
    <name type="scientific">Trichocoleus desertorum GB2-A4</name>
    <dbReference type="NCBI Taxonomy" id="2933944"/>
    <lineage>
        <taxon>Bacteria</taxon>
        <taxon>Bacillati</taxon>
        <taxon>Cyanobacteriota</taxon>
        <taxon>Cyanophyceae</taxon>
        <taxon>Leptolyngbyales</taxon>
        <taxon>Trichocoleusaceae</taxon>
        <taxon>Trichocoleus</taxon>
    </lineage>
</organism>
<feature type="repeat" description="WD" evidence="3">
    <location>
        <begin position="1181"/>
        <end position="1222"/>
    </location>
</feature>
<dbReference type="InterPro" id="IPR020472">
    <property type="entry name" value="WD40_PAC1"/>
</dbReference>
<feature type="domain" description="Novel STAND NTPase 1" evidence="6">
    <location>
        <begin position="262"/>
        <end position="763"/>
    </location>
</feature>
<dbReference type="InterPro" id="IPR029030">
    <property type="entry name" value="Caspase-like_dom_sf"/>
</dbReference>
<accession>A0ABV0J2Z2</accession>
<feature type="repeat" description="WD" evidence="3">
    <location>
        <begin position="1558"/>
        <end position="1599"/>
    </location>
</feature>
<name>A0ABV0J2Z2_9CYAN</name>
<dbReference type="PRINTS" id="PR00320">
    <property type="entry name" value="GPROTEINBRPT"/>
</dbReference>
<dbReference type="InterPro" id="IPR011600">
    <property type="entry name" value="Pept_C14_caspase"/>
</dbReference>
<dbReference type="PANTHER" id="PTHR19879">
    <property type="entry name" value="TRANSCRIPTION INITIATION FACTOR TFIID"/>
    <property type="match status" value="1"/>
</dbReference>
<dbReference type="PROSITE" id="PS50294">
    <property type="entry name" value="WD_REPEATS_REGION"/>
    <property type="match status" value="9"/>
</dbReference>
<evidence type="ECO:0000313" key="7">
    <source>
        <dbReference type="EMBL" id="MEP0816144.1"/>
    </source>
</evidence>
<dbReference type="InterPro" id="IPR015943">
    <property type="entry name" value="WD40/YVTN_repeat-like_dom_sf"/>
</dbReference>
<dbReference type="Gene3D" id="3.40.50.1460">
    <property type="match status" value="1"/>
</dbReference>
<dbReference type="SUPFAM" id="SSF52129">
    <property type="entry name" value="Caspase-like"/>
    <property type="match status" value="1"/>
</dbReference>
<keyword evidence="1 3" id="KW-0853">WD repeat</keyword>
<keyword evidence="2" id="KW-0677">Repeat</keyword>
<proteinExistence type="predicted"/>
<keyword evidence="8" id="KW-1185">Reference proteome</keyword>
<dbReference type="InterPro" id="IPR001680">
    <property type="entry name" value="WD40_rpt"/>
</dbReference>
<evidence type="ECO:0000256" key="1">
    <source>
        <dbReference type="ARBA" id="ARBA00022574"/>
    </source>
</evidence>
<evidence type="ECO:0000256" key="2">
    <source>
        <dbReference type="ARBA" id="ARBA00022737"/>
    </source>
</evidence>
<dbReference type="Pfam" id="PF00656">
    <property type="entry name" value="Peptidase_C14"/>
    <property type="match status" value="1"/>
</dbReference>
<evidence type="ECO:0000259" key="5">
    <source>
        <dbReference type="Pfam" id="PF00656"/>
    </source>
</evidence>
<feature type="repeat" description="WD" evidence="3">
    <location>
        <begin position="1054"/>
        <end position="1095"/>
    </location>
</feature>
<dbReference type="RefSeq" id="WP_190431857.1">
    <property type="nucleotide sequence ID" value="NZ_JAMPKM010000001.1"/>
</dbReference>
<feature type="repeat" description="WD" evidence="3">
    <location>
        <begin position="1013"/>
        <end position="1054"/>
    </location>
</feature>
<dbReference type="SUPFAM" id="SSF82171">
    <property type="entry name" value="DPP6 N-terminal domain-like"/>
    <property type="match status" value="1"/>
</dbReference>
<dbReference type="PROSITE" id="PS00678">
    <property type="entry name" value="WD_REPEATS_1"/>
    <property type="match status" value="3"/>
</dbReference>
<dbReference type="SUPFAM" id="SSF52540">
    <property type="entry name" value="P-loop containing nucleoside triphosphate hydrolases"/>
    <property type="match status" value="1"/>
</dbReference>
<dbReference type="Pfam" id="PF20703">
    <property type="entry name" value="nSTAND1"/>
    <property type="match status" value="1"/>
</dbReference>
<dbReference type="InterPro" id="IPR036322">
    <property type="entry name" value="WD40_repeat_dom_sf"/>
</dbReference>
<dbReference type="InterPro" id="IPR049052">
    <property type="entry name" value="nSTAND1"/>
</dbReference>
<dbReference type="InterPro" id="IPR027417">
    <property type="entry name" value="P-loop_NTPase"/>
</dbReference>
<feature type="repeat" description="WD" evidence="3">
    <location>
        <begin position="908"/>
        <end position="949"/>
    </location>
</feature>
<dbReference type="Proteomes" id="UP001464891">
    <property type="component" value="Unassembled WGS sequence"/>
</dbReference>
<dbReference type="CDD" id="cd00200">
    <property type="entry name" value="WD40"/>
    <property type="match status" value="2"/>
</dbReference>
<dbReference type="PANTHER" id="PTHR19879:SF9">
    <property type="entry name" value="TRANSCRIPTION INITIATION FACTOR TFIID SUBUNIT 5"/>
    <property type="match status" value="1"/>
</dbReference>
<evidence type="ECO:0000313" key="8">
    <source>
        <dbReference type="Proteomes" id="UP001464891"/>
    </source>
</evidence>
<evidence type="ECO:0000256" key="3">
    <source>
        <dbReference type="PROSITE-ProRule" id="PRU00221"/>
    </source>
</evidence>